<dbReference type="CDD" id="cd00093">
    <property type="entry name" value="HTH_XRE"/>
    <property type="match status" value="1"/>
</dbReference>
<dbReference type="Gene3D" id="1.10.260.40">
    <property type="entry name" value="lambda repressor-like DNA-binding domains"/>
    <property type="match status" value="1"/>
</dbReference>
<evidence type="ECO:0000313" key="3">
    <source>
        <dbReference type="Proteomes" id="UP000502331"/>
    </source>
</evidence>
<sequence length="80" mass="8520">METTTMKLRINGTAVRVIREALGVRAVDLAARSEITKSTLSHVEKGARQVSPATLRKIAIGLGVPTEAISYPDFVQSVAA</sequence>
<proteinExistence type="predicted"/>
<dbReference type="InterPro" id="IPR001387">
    <property type="entry name" value="Cro/C1-type_HTH"/>
</dbReference>
<reference evidence="2 3" key="1">
    <citation type="submission" date="2018-09" db="EMBL/GenBank/DDBJ databases">
        <title>Glutamicibacter mishrai S5-52T (LMG 29155T = KCTC 39846T).</title>
        <authorList>
            <person name="Das S.K."/>
        </authorList>
    </citation>
    <scope>NUCLEOTIDE SEQUENCE [LARGE SCALE GENOMIC DNA]</scope>
    <source>
        <strain evidence="2 3">S5-52</strain>
    </source>
</reference>
<dbReference type="Pfam" id="PF01381">
    <property type="entry name" value="HTH_3"/>
    <property type="match status" value="1"/>
</dbReference>
<evidence type="ECO:0000313" key="2">
    <source>
        <dbReference type="EMBL" id="QIV87518.1"/>
    </source>
</evidence>
<feature type="domain" description="HTH cro/C1-type" evidence="1">
    <location>
        <begin position="15"/>
        <end position="69"/>
    </location>
</feature>
<dbReference type="SMART" id="SM00530">
    <property type="entry name" value="HTH_XRE"/>
    <property type="match status" value="1"/>
</dbReference>
<gene>
    <name evidence="2" type="ORF">D3791_10550</name>
</gene>
<keyword evidence="3" id="KW-1185">Reference proteome</keyword>
<name>A0A6H0SJE3_9MICC</name>
<dbReference type="GO" id="GO:0003677">
    <property type="term" value="F:DNA binding"/>
    <property type="evidence" value="ECO:0007669"/>
    <property type="project" value="InterPro"/>
</dbReference>
<dbReference type="Proteomes" id="UP000502331">
    <property type="component" value="Chromosome"/>
</dbReference>
<dbReference type="PROSITE" id="PS50943">
    <property type="entry name" value="HTH_CROC1"/>
    <property type="match status" value="1"/>
</dbReference>
<accession>A0A6H0SJE3</accession>
<protein>
    <submittedName>
        <fullName evidence="2">XRE family transcriptional regulator</fullName>
    </submittedName>
</protein>
<dbReference type="EMBL" id="CP032549">
    <property type="protein sequence ID" value="QIV87518.1"/>
    <property type="molecule type" value="Genomic_DNA"/>
</dbReference>
<dbReference type="InterPro" id="IPR010982">
    <property type="entry name" value="Lambda_DNA-bd_dom_sf"/>
</dbReference>
<evidence type="ECO:0000259" key="1">
    <source>
        <dbReference type="PROSITE" id="PS50943"/>
    </source>
</evidence>
<organism evidence="2 3">
    <name type="scientific">Glutamicibacter mishrai</name>
    <dbReference type="NCBI Taxonomy" id="1775880"/>
    <lineage>
        <taxon>Bacteria</taxon>
        <taxon>Bacillati</taxon>
        <taxon>Actinomycetota</taxon>
        <taxon>Actinomycetes</taxon>
        <taxon>Micrococcales</taxon>
        <taxon>Micrococcaceae</taxon>
        <taxon>Glutamicibacter</taxon>
    </lineage>
</organism>
<dbReference type="SUPFAM" id="SSF47413">
    <property type="entry name" value="lambda repressor-like DNA-binding domains"/>
    <property type="match status" value="1"/>
</dbReference>
<dbReference type="AlphaFoldDB" id="A0A6H0SJE3"/>